<keyword evidence="3 6" id="KW-0812">Transmembrane</keyword>
<dbReference type="Proteomes" id="UP001304970">
    <property type="component" value="Chromosome"/>
</dbReference>
<dbReference type="NCBIfam" id="TIGR00374">
    <property type="entry name" value="flippase-like domain"/>
    <property type="match status" value="1"/>
</dbReference>
<feature type="transmembrane region" description="Helical" evidence="6">
    <location>
        <begin position="38"/>
        <end position="57"/>
    </location>
</feature>
<feature type="transmembrane region" description="Helical" evidence="6">
    <location>
        <begin position="7"/>
        <end position="26"/>
    </location>
</feature>
<dbReference type="AlphaFoldDB" id="A0AA96ZWQ5"/>
<evidence type="ECO:0000313" key="7">
    <source>
        <dbReference type="EMBL" id="WNY26826.1"/>
    </source>
</evidence>
<keyword evidence="2" id="KW-1003">Cell membrane</keyword>
<evidence type="ECO:0000256" key="3">
    <source>
        <dbReference type="ARBA" id="ARBA00022692"/>
    </source>
</evidence>
<keyword evidence="8" id="KW-1185">Reference proteome</keyword>
<dbReference type="PANTHER" id="PTHR37693">
    <property type="entry name" value="PHOSPHATIDYLGLYCEROL LYSYLTRANSFERASE"/>
    <property type="match status" value="1"/>
</dbReference>
<evidence type="ECO:0000256" key="4">
    <source>
        <dbReference type="ARBA" id="ARBA00022989"/>
    </source>
</evidence>
<evidence type="ECO:0000256" key="5">
    <source>
        <dbReference type="ARBA" id="ARBA00023136"/>
    </source>
</evidence>
<dbReference type="GeneID" id="89228016"/>
<feature type="transmembrane region" description="Helical" evidence="6">
    <location>
        <begin position="160"/>
        <end position="181"/>
    </location>
</feature>
<feature type="transmembrane region" description="Helical" evidence="6">
    <location>
        <begin position="236"/>
        <end position="260"/>
    </location>
</feature>
<keyword evidence="4 6" id="KW-1133">Transmembrane helix</keyword>
<name>A0AA96ZWQ5_9EURY</name>
<reference evidence="7 8" key="1">
    <citation type="submission" date="2023-07" db="EMBL/GenBank/DDBJ databases">
        <title>Closed genome sequence of Methanosarcinaceae archaeon Am2.</title>
        <authorList>
            <person name="Poehlein A."/>
            <person name="Protasov E."/>
            <person name="Platt K."/>
            <person name="Reeh H."/>
            <person name="Daniel R."/>
            <person name="Brune A."/>
        </authorList>
    </citation>
    <scope>NUCLEOTIDE SEQUENCE [LARGE SCALE GENOMIC DNA]</scope>
    <source>
        <strain evidence="7 8">Am2</strain>
    </source>
</reference>
<dbReference type="RefSeq" id="WP_338098336.1">
    <property type="nucleotide sequence ID" value="NZ_CP131061.1"/>
</dbReference>
<gene>
    <name evidence="7" type="ORF">MsAm2_06060</name>
</gene>
<evidence type="ECO:0000256" key="2">
    <source>
        <dbReference type="ARBA" id="ARBA00022475"/>
    </source>
</evidence>
<accession>A0AA96ZWQ5</accession>
<proteinExistence type="predicted"/>
<dbReference type="GO" id="GO:0005886">
    <property type="term" value="C:plasma membrane"/>
    <property type="evidence" value="ECO:0007669"/>
    <property type="project" value="UniProtKB-SubCell"/>
</dbReference>
<dbReference type="EMBL" id="CP131061">
    <property type="protein sequence ID" value="WNY26826.1"/>
    <property type="molecule type" value="Genomic_DNA"/>
</dbReference>
<feature type="transmembrane region" description="Helical" evidence="6">
    <location>
        <begin position="300"/>
        <end position="319"/>
    </location>
</feature>
<dbReference type="PANTHER" id="PTHR37693:SF1">
    <property type="entry name" value="INTEGRAL MEMBRANE PROTEIN"/>
    <property type="match status" value="1"/>
</dbReference>
<evidence type="ECO:0000313" key="8">
    <source>
        <dbReference type="Proteomes" id="UP001304970"/>
    </source>
</evidence>
<organism evidence="7 8">
    <name type="scientific">Methanolapillus ohkumae</name>
    <dbReference type="NCBI Taxonomy" id="3028298"/>
    <lineage>
        <taxon>Archaea</taxon>
        <taxon>Methanobacteriati</taxon>
        <taxon>Methanobacteriota</taxon>
        <taxon>Stenosarchaea group</taxon>
        <taxon>Methanomicrobia</taxon>
        <taxon>Methanosarcinales</taxon>
        <taxon>Methanosarcinaceae</taxon>
        <taxon>Methanolapillus</taxon>
    </lineage>
</organism>
<evidence type="ECO:0000256" key="1">
    <source>
        <dbReference type="ARBA" id="ARBA00004651"/>
    </source>
</evidence>
<feature type="transmembrane region" description="Helical" evidence="6">
    <location>
        <begin position="272"/>
        <end position="288"/>
    </location>
</feature>
<keyword evidence="5 6" id="KW-0472">Membrane</keyword>
<protein>
    <recommendedName>
        <fullName evidence="9">Flippase-like domain-containing protein</fullName>
    </recommendedName>
</protein>
<evidence type="ECO:0008006" key="9">
    <source>
        <dbReference type="Google" id="ProtNLM"/>
    </source>
</evidence>
<dbReference type="Pfam" id="PF03706">
    <property type="entry name" value="LPG_synthase_TM"/>
    <property type="match status" value="1"/>
</dbReference>
<comment type="subcellular location">
    <subcellularLocation>
        <location evidence="1">Cell membrane</location>
        <topology evidence="1">Multi-pass membrane protein</topology>
    </subcellularLocation>
</comment>
<evidence type="ECO:0000256" key="6">
    <source>
        <dbReference type="SAM" id="Phobius"/>
    </source>
</evidence>
<feature type="transmembrane region" description="Helical" evidence="6">
    <location>
        <begin position="125"/>
        <end position="148"/>
    </location>
</feature>
<sequence>MVNYKKFFWITLVISLISAIALILFTTDSSTIEALTQIRPEYILLAFLFQILTYLITARKSKFLARSLGYEVRTRTMLENVLTGILLASLTPAAVGGEPLRILLLNKKSGVPVGKSTAIIFMERFLDTFFIFLCIVPSIFVLHGTLAGSGENANVLGLDTLLLIGMIMLFLILGVLLYGIFRPSAAKTGIRRFLIFVSKIAPEKYHPQINLWIVSSENEVDLFHSSFERFVSAGKISFLVSVFYTFLYWAVRFTILWLILAGLNIHPTTPEILLLYASQVVLAIIMVVPATPGASGIAEIGAFSLFSLFVPAPLVGIAVIAWRAITYYVNIIAGSIAGLKVVRQYDTNGKH</sequence>
<dbReference type="InterPro" id="IPR022791">
    <property type="entry name" value="L-PG_synthase/AglD"/>
</dbReference>